<dbReference type="GO" id="GO:0003723">
    <property type="term" value="F:RNA binding"/>
    <property type="evidence" value="ECO:0007669"/>
    <property type="project" value="UniProtKB-KW"/>
</dbReference>
<sequence>DRATARVVKKFITNLSFRDVPIDRNAPAEVNRQLIYTHVNGEVSPYLETPFRTDLVLNSHREFGHLGFPGLCGIVRPRGWWPSMRTDIEEAVKTCPNCQVAQGSRKSLEREEAQHMVTKGERPFQRWGIDLIGRLPTTPNGNRWIITAIDYATGWPVSRAVPDATEEVLAEFLYRDIYAHYGAFAELISDNGPNLLSGAVRHLVALIQARHHTTTPYHPRTNGKVENFNGLVGRMLTKYLMGKPTRLWDEYLTQAVFAARVREHAVSKRSPYYLDREEQIRHLSDARPKANELLLVHAIKKRQIRDTAVTKTSFKPGDWVLVRNEAKKKYENTWFGPYKVLESHPLGTYALAEPQGRVLRNLVNGARLLDANVGDDPRLWASPAGRSALRRAGMKINRPEELRRVLDEVEPPPPTYADLSTFTRAEWQEFKRTGTRREFVGEDVIAEHLIAKTRAQGRKENRQKDDKNAPVLGLPDADEWNSEANDYESEDDTDSVASSGQESTEDAHQEPTPKGSDRSARPFAVVIPSSSSRITKRN</sequence>
<feature type="compositionally biased region" description="Basic and acidic residues" evidence="2">
    <location>
        <begin position="505"/>
        <end position="520"/>
    </location>
</feature>
<reference evidence="5" key="1">
    <citation type="journal article" date="2017" name="Nat. Microbiol.">
        <title>Global analysis of biosynthetic gene clusters reveals vast potential of secondary metabolite production in Penicillium species.</title>
        <authorList>
            <person name="Nielsen J.C."/>
            <person name="Grijseels S."/>
            <person name="Prigent S."/>
            <person name="Ji B."/>
            <person name="Dainat J."/>
            <person name="Nielsen K.F."/>
            <person name="Frisvad J.C."/>
            <person name="Workman M."/>
            <person name="Nielsen J."/>
        </authorList>
    </citation>
    <scope>NUCLEOTIDE SEQUENCE [LARGE SCALE GENOMIC DNA]</scope>
    <source>
        <strain evidence="5">IBT 29525</strain>
    </source>
</reference>
<dbReference type="InterPro" id="IPR036397">
    <property type="entry name" value="RNaseH_sf"/>
</dbReference>
<evidence type="ECO:0000256" key="1">
    <source>
        <dbReference type="ARBA" id="ARBA00022884"/>
    </source>
</evidence>
<dbReference type="PROSITE" id="PS50994">
    <property type="entry name" value="INTEGRASE"/>
    <property type="match status" value="1"/>
</dbReference>
<dbReference type="Gene3D" id="1.10.340.70">
    <property type="match status" value="1"/>
</dbReference>
<proteinExistence type="predicted"/>
<dbReference type="GO" id="GO:0005634">
    <property type="term" value="C:nucleus"/>
    <property type="evidence" value="ECO:0007669"/>
    <property type="project" value="UniProtKB-ARBA"/>
</dbReference>
<feature type="compositionally biased region" description="Basic and acidic residues" evidence="2">
    <location>
        <begin position="457"/>
        <end position="468"/>
    </location>
</feature>
<dbReference type="InterPro" id="IPR050951">
    <property type="entry name" value="Retrovirus_Pol_polyprotein"/>
</dbReference>
<dbReference type="STRING" id="60172.A0A1V6PQ60"/>
<comment type="caution">
    <text evidence="4">The sequence shown here is derived from an EMBL/GenBank/DDBJ whole genome shotgun (WGS) entry which is preliminary data.</text>
</comment>
<dbReference type="InterPro" id="IPR001584">
    <property type="entry name" value="Integrase_cat-core"/>
</dbReference>
<dbReference type="Pfam" id="PF00665">
    <property type="entry name" value="rve"/>
    <property type="match status" value="1"/>
</dbReference>
<dbReference type="Proteomes" id="UP000191612">
    <property type="component" value="Unassembled WGS sequence"/>
</dbReference>
<dbReference type="Gene3D" id="2.30.30.850">
    <property type="match status" value="1"/>
</dbReference>
<evidence type="ECO:0000313" key="5">
    <source>
        <dbReference type="Proteomes" id="UP000191612"/>
    </source>
</evidence>
<dbReference type="AlphaFoldDB" id="A0A1V6PQ60"/>
<evidence type="ECO:0000313" key="4">
    <source>
        <dbReference type="EMBL" id="OQD79114.1"/>
    </source>
</evidence>
<dbReference type="EMBL" id="MDYO01000335">
    <property type="protein sequence ID" value="OQD79114.1"/>
    <property type="molecule type" value="Genomic_DNA"/>
</dbReference>
<dbReference type="Gene3D" id="3.30.420.10">
    <property type="entry name" value="Ribonuclease H-like superfamily/Ribonuclease H"/>
    <property type="match status" value="1"/>
</dbReference>
<feature type="compositionally biased region" description="Acidic residues" evidence="2">
    <location>
        <begin position="476"/>
        <end position="494"/>
    </location>
</feature>
<organism evidence="4 5">
    <name type="scientific">Penicillium solitum</name>
    <dbReference type="NCBI Taxonomy" id="60172"/>
    <lineage>
        <taxon>Eukaryota</taxon>
        <taxon>Fungi</taxon>
        <taxon>Dikarya</taxon>
        <taxon>Ascomycota</taxon>
        <taxon>Pezizomycotina</taxon>
        <taxon>Eurotiomycetes</taxon>
        <taxon>Eurotiomycetidae</taxon>
        <taxon>Eurotiales</taxon>
        <taxon>Aspergillaceae</taxon>
        <taxon>Penicillium</taxon>
    </lineage>
</organism>
<accession>A0A1V6PQ60</accession>
<dbReference type="PANTHER" id="PTHR37984:SF5">
    <property type="entry name" value="PROTEIN NYNRIN-LIKE"/>
    <property type="match status" value="1"/>
</dbReference>
<name>A0A1V6PQ60_9EURO</name>
<dbReference type="InterPro" id="IPR012337">
    <property type="entry name" value="RNaseH-like_sf"/>
</dbReference>
<keyword evidence="1" id="KW-0694">RNA-binding</keyword>
<keyword evidence="5" id="KW-1185">Reference proteome</keyword>
<dbReference type="GO" id="GO:0015074">
    <property type="term" value="P:DNA integration"/>
    <property type="evidence" value="ECO:0007669"/>
    <property type="project" value="InterPro"/>
</dbReference>
<feature type="region of interest" description="Disordered" evidence="2">
    <location>
        <begin position="455"/>
        <end position="538"/>
    </location>
</feature>
<dbReference type="PANTHER" id="PTHR37984">
    <property type="entry name" value="PROTEIN CBG26694"/>
    <property type="match status" value="1"/>
</dbReference>
<protein>
    <recommendedName>
        <fullName evidence="3">Integrase catalytic domain-containing protein</fullName>
    </recommendedName>
</protein>
<feature type="compositionally biased region" description="Polar residues" evidence="2">
    <location>
        <begin position="528"/>
        <end position="538"/>
    </location>
</feature>
<feature type="non-terminal residue" evidence="4">
    <location>
        <position position="1"/>
    </location>
</feature>
<gene>
    <name evidence="4" type="ORF">PENSOL_c336G11623</name>
</gene>
<dbReference type="SUPFAM" id="SSF53098">
    <property type="entry name" value="Ribonuclease H-like"/>
    <property type="match status" value="1"/>
</dbReference>
<feature type="domain" description="Integrase catalytic" evidence="3">
    <location>
        <begin position="119"/>
        <end position="279"/>
    </location>
</feature>
<dbReference type="InterPro" id="IPR041588">
    <property type="entry name" value="Integrase_H2C2"/>
</dbReference>
<dbReference type="Pfam" id="PF17921">
    <property type="entry name" value="Integrase_H2C2"/>
    <property type="match status" value="1"/>
</dbReference>
<feature type="non-terminal residue" evidence="4">
    <location>
        <position position="538"/>
    </location>
</feature>
<evidence type="ECO:0000256" key="2">
    <source>
        <dbReference type="SAM" id="MobiDB-lite"/>
    </source>
</evidence>
<evidence type="ECO:0000259" key="3">
    <source>
        <dbReference type="PROSITE" id="PS50994"/>
    </source>
</evidence>